<proteinExistence type="evidence at transcript level"/>
<dbReference type="EMBL" id="CH471053">
    <property type="protein sequence ID" value="EAX00537.1"/>
    <property type="molecule type" value="Genomic_DNA"/>
</dbReference>
<dbReference type="GeneID" id="2355"/>
<dbReference type="KEGG" id="hsa:2355"/>
<feature type="region of interest" description="Disordered" evidence="1">
    <location>
        <begin position="1"/>
        <end position="36"/>
    </location>
</feature>
<sequence>MSVGLDLPQMLPGSPSPSLKEAFAEDGEAGEGGGRPSLEWRLQQLLPQHPLSLSWLLTSPQGTGPFLPSVVICHLLDQVLSLLHSPVPTPVHSSGPGSKQAVNSWPELSLWLVAHAPFLVVC</sequence>
<evidence type="ECO:0000313" key="3">
    <source>
        <dbReference type="EMBL" id="BAB15603.1"/>
    </source>
</evidence>
<dbReference type="EMBL" id="AK026959">
    <property type="protein sequence ID" value="BAB15603.1"/>
    <property type="molecule type" value="mRNA"/>
</dbReference>
<reference evidence="2" key="4">
    <citation type="submission" date="2002-02" db="EMBL/GenBank/DDBJ databases">
        <authorList>
            <person name="Waterston R.H."/>
        </authorList>
    </citation>
    <scope>NUCLEOTIDE SEQUENCE</scope>
</reference>
<evidence type="ECO:0000313" key="5">
    <source>
        <dbReference type="EMBL" id="EAX00537.1"/>
    </source>
</evidence>
<dbReference type="EMBL" id="AC104695">
    <property type="protein sequence ID" value="AAY14909.1"/>
    <property type="molecule type" value="Genomic_DNA"/>
</dbReference>
<dbReference type="ChiTaRS" id="FOSL2">
    <property type="organism name" value="human"/>
</dbReference>
<protein>
    <submittedName>
        <fullName evidence="4">Alternative protein FOSL2</fullName>
    </submittedName>
    <submittedName>
        <fullName evidence="5">FOS-like antigen 2, isoform CRA_a</fullName>
    </submittedName>
    <submittedName>
        <fullName evidence="3">cDNA: FLJ23306 fis, clone HEP11541</fullName>
    </submittedName>
</protein>
<dbReference type="AlphaFoldDB" id="Q9H5M2"/>
<reference evidence="4" key="8">
    <citation type="journal article" date="2013" name="PLoS ONE">
        <title>Direct detection of alternative open reading frames translation products in human significantly expands the proteome.</title>
        <authorList>
            <person name="Vanderperre B."/>
            <person name="Lucier J.-F."/>
            <person name="Motard J."/>
            <person name="Tremblay G."/>
            <person name="Vanderperre S."/>
            <person name="Wisztorski M."/>
            <person name="Salzet M."/>
            <person name="Boisvert F.-M."/>
            <person name="Roucou X."/>
        </authorList>
    </citation>
    <scope>NUCLEOTIDE SEQUENCE</scope>
</reference>
<accession>Q9H5M2</accession>
<reference evidence="5" key="7">
    <citation type="submission" date="2005-09" db="EMBL/GenBank/DDBJ databases">
        <authorList>
            <person name="Mural R.J."/>
            <person name="Istrail S."/>
            <person name="Sutton G."/>
            <person name="Florea L."/>
            <person name="Halpern A.L."/>
            <person name="Mobarry C.M."/>
            <person name="Lippert R."/>
            <person name="Walenz B."/>
            <person name="Shatkay H."/>
            <person name="Dew I."/>
            <person name="Miller J.R."/>
            <person name="Flanigan M.J."/>
            <person name="Edwards N.J."/>
            <person name="Bolanos R."/>
            <person name="Fasulo D."/>
            <person name="Halldorsson B.V."/>
            <person name="Hannenhalli S."/>
            <person name="Turner R."/>
            <person name="Yooseph S."/>
            <person name="Lu F."/>
            <person name="Nusskern D.R."/>
            <person name="Shue B.C."/>
            <person name="Zheng X.H."/>
            <person name="Zhong F."/>
            <person name="Delcher A.L."/>
            <person name="Huson D.H."/>
            <person name="Kravitz S.A."/>
            <person name="Mouchard L."/>
            <person name="Reinert K."/>
            <person name="Remington K.A."/>
            <person name="Clark A.G."/>
            <person name="Waterman M.S."/>
            <person name="Eichler E.E."/>
            <person name="Adams M.D."/>
            <person name="Hunkapiller M.W."/>
            <person name="Myers E.W."/>
            <person name="Venter J.C."/>
        </authorList>
    </citation>
    <scope>NUCLEOTIDE SEQUENCE</scope>
</reference>
<dbReference type="OrthoDB" id="5866312at2759"/>
<gene>
    <name evidence="4" type="primary">FOSL2</name>
    <name evidence="2" type="synonym">FLJ23306</name>
    <name evidence="5" type="ORF">hCG_1990537</name>
</gene>
<dbReference type="EMBL" id="HF583814">
    <property type="protein sequence ID" value="CCQ43311.1"/>
    <property type="molecule type" value="Genomic_DNA"/>
</dbReference>
<reference evidence="2" key="5">
    <citation type="submission" date="2002-02" db="EMBL/GenBank/DDBJ databases">
        <authorList>
            <person name="Waterston R."/>
        </authorList>
    </citation>
    <scope>NUCLEOTIDE SEQUENCE</scope>
</reference>
<reference evidence="5" key="2">
    <citation type="journal article" date="2001" name="Science">
        <title>The sequence of the human genome.</title>
        <authorList>
            <person name="Venter J.C."/>
            <person name="Adams M.D."/>
            <person name="Myers E.W."/>
            <person name="Li P.W."/>
            <person name="Mural R.J."/>
            <person name="Sutton G.G."/>
            <person name="Smith H.O."/>
            <person name="Yandell M."/>
            <person name="Evans C.A."/>
            <person name="Holt R.A."/>
            <person name="Gocayne J.D."/>
            <person name="Amanatides P."/>
            <person name="Ballew R.M."/>
            <person name="Huson D.H."/>
            <person name="Wortman J.R."/>
            <person name="Zhang Q."/>
            <person name="Kodira C.D."/>
            <person name="Zheng X.H."/>
            <person name="Chen L."/>
            <person name="Skupski M."/>
            <person name="Subramanian G."/>
            <person name="Thomas P.D."/>
            <person name="Zhang J."/>
            <person name="Gabor Miklos G.L."/>
            <person name="Nelson C."/>
            <person name="Broder S."/>
            <person name="Clark A.G."/>
            <person name="Nadeau J."/>
            <person name="McKusick V.A."/>
            <person name="Zinder N."/>
            <person name="Levine A.J."/>
            <person name="Roberts R.J."/>
            <person name="Simon M."/>
            <person name="Slayman C."/>
            <person name="Hunkapiller M."/>
            <person name="Bolanos R."/>
            <person name="Delcher A."/>
            <person name="Dew I."/>
            <person name="Fasulo D."/>
            <person name="Flanigan M."/>
            <person name="Florea L."/>
            <person name="Halpern A."/>
            <person name="Hannenhalli S."/>
            <person name="Kravitz S."/>
            <person name="Levy S."/>
            <person name="Mobarry C."/>
            <person name="Reinert K."/>
            <person name="Remington K."/>
            <person name="Abu-Threideh J."/>
            <person name="Beasley E."/>
            <person name="Biddick K."/>
            <person name="Bonazzi V."/>
            <person name="Brandon R."/>
            <person name="Cargill M."/>
            <person name="Chandramouliswaran I."/>
            <person name="Charlab R."/>
            <person name="Chaturvedi K."/>
            <person name="Deng Z."/>
            <person name="Di Francesco V."/>
            <person name="Dunn P."/>
            <person name="Eilbeck K."/>
            <person name="Evangelista C."/>
            <person name="Gabrielian A.E."/>
            <person name="Gan W."/>
            <person name="Ge W."/>
            <person name="Gong F."/>
            <person name="Gu Z."/>
            <person name="Guan P."/>
            <person name="Heiman T.J."/>
            <person name="Higgins M.E."/>
            <person name="Ji R.R."/>
            <person name="Ke Z."/>
            <person name="Ketchum K.A."/>
            <person name="Lai Z."/>
            <person name="Lei Y."/>
            <person name="Li Z."/>
            <person name="Li J."/>
            <person name="Liang Y."/>
            <person name="Lin X."/>
            <person name="Lu F."/>
            <person name="Merkulov G.V."/>
            <person name="Milshina N."/>
            <person name="Moore H.M."/>
            <person name="Naik A.K."/>
            <person name="Narayan V.A."/>
            <person name="Neelam B."/>
            <person name="Nusskern D."/>
            <person name="Rusch D.B."/>
            <person name="Salzberg S."/>
            <person name="Shao W."/>
            <person name="Shue B."/>
            <person name="Sun J."/>
            <person name="Wang Z."/>
            <person name="Wang A."/>
            <person name="Wang X."/>
            <person name="Wang J."/>
            <person name="Wei M."/>
            <person name="Wides R."/>
            <person name="Xiao C."/>
            <person name="Yan C."/>
            <person name="Yao A."/>
            <person name="Ye J."/>
            <person name="Zhan M."/>
            <person name="Zhang W."/>
            <person name="Zhang H."/>
            <person name="Zhao Q."/>
            <person name="Zheng L."/>
            <person name="Zhong F."/>
            <person name="Zhong W."/>
            <person name="Zhu S."/>
            <person name="Zhao S."/>
            <person name="Gilbert D."/>
            <person name="Baumhueter S."/>
            <person name="Spier G."/>
            <person name="Carter C."/>
            <person name="Cravchik A."/>
            <person name="Woodage T."/>
            <person name="Ali F."/>
            <person name="An H."/>
            <person name="Awe A."/>
            <person name="Baldwin D."/>
            <person name="Baden H."/>
            <person name="Barnstead M."/>
            <person name="Barrow I."/>
            <person name="Beeson K."/>
            <person name="Busam D."/>
            <person name="Carver A."/>
            <person name="Center A."/>
            <person name="Cheng M.L."/>
            <person name="Curry L."/>
            <person name="Danaher S."/>
            <person name="Davenport L."/>
            <person name="Desilets R."/>
            <person name="Dietz S."/>
            <person name="Dodson K."/>
            <person name="Doup L."/>
            <person name="Ferriera S."/>
            <person name="Garg N."/>
            <person name="Gluecksmann A."/>
            <person name="Hart B."/>
            <person name="Haynes J."/>
            <person name="Haynes C."/>
            <person name="Heiner C."/>
            <person name="Hladun S."/>
            <person name="Hostin D."/>
            <person name="Houck J."/>
            <person name="Howland T."/>
            <person name="Ibegwam C."/>
            <person name="Johnson J."/>
            <person name="Kalush F."/>
            <person name="Kline L."/>
            <person name="Koduru S."/>
            <person name="Love A."/>
            <person name="Mann F."/>
            <person name="May D."/>
            <person name="McCawley S."/>
            <person name="McIntosh T."/>
            <person name="McMullen I."/>
            <person name="Moy M."/>
            <person name="Moy L."/>
            <person name="Murphy B."/>
            <person name="Nelson K."/>
            <person name="Pfannkoch C."/>
            <person name="Pratts E."/>
            <person name="Puri V."/>
            <person name="Qureshi H."/>
            <person name="Reardon M."/>
            <person name="Rodriguez R."/>
            <person name="Rogers Y.H."/>
            <person name="Romblad D."/>
            <person name="Ruhfel B."/>
            <person name="Scott R."/>
            <person name="Sitter C."/>
            <person name="Smallwood M."/>
            <person name="Stewart E."/>
            <person name="Strong R."/>
            <person name="Suh E."/>
            <person name="Thomas R."/>
            <person name="Tint N.N."/>
            <person name="Tse S."/>
            <person name="Vech C."/>
            <person name="Wang G."/>
            <person name="Wetter J."/>
            <person name="Williams S."/>
            <person name="Williams M."/>
            <person name="Windsor S."/>
            <person name="Winn-Deen E."/>
            <person name="Wolfe K."/>
            <person name="Zaveri J."/>
            <person name="Zaveri K."/>
            <person name="Abril J.F."/>
            <person name="Guigo R."/>
            <person name="Campbell M.J."/>
            <person name="Sjolander K.V."/>
            <person name="Karlak B."/>
            <person name="Kejariwal A."/>
            <person name="Mi H."/>
            <person name="Lazareva B."/>
            <person name="Hatton T."/>
            <person name="Narechania A."/>
            <person name="Diemer K."/>
            <person name="Muruganujan A."/>
            <person name="Guo N."/>
            <person name="Sato S."/>
            <person name="Bafna V."/>
            <person name="Istrail S."/>
            <person name="Lippert R."/>
            <person name="Schwartz R."/>
            <person name="Walenz B."/>
            <person name="Yooseph S."/>
            <person name="Allen D."/>
            <person name="Basu A."/>
            <person name="Baxendale J."/>
            <person name="Blick L."/>
            <person name="Caminha M."/>
            <person name="Carnes-Stine J."/>
            <person name="Caulk P."/>
            <person name="Chiang Y.H."/>
            <person name="Coyne M."/>
            <person name="Dahlke C."/>
            <person name="Mays A."/>
            <person name="Dombroski M."/>
            <person name="Donnelly M."/>
            <person name="Ely D."/>
            <person name="Esparham S."/>
            <person name="Fosler C."/>
            <person name="Gire H."/>
            <person name="Glanowski S."/>
            <person name="Glasser K."/>
            <person name="Glodek A."/>
            <person name="Gorokhov M."/>
            <person name="Graham K."/>
            <person name="Gropman B."/>
            <person name="Harris M."/>
            <person name="Heil J."/>
            <person name="Henderson S."/>
            <person name="Hoover J."/>
            <person name="Jennings D."/>
            <person name="Jordan C."/>
            <person name="Jordan J."/>
            <person name="Kasha J."/>
            <person name="Kagan L."/>
            <person name="Kraft C."/>
            <person name="Levitsky A."/>
            <person name="Lewis M."/>
            <person name="Liu X."/>
            <person name="Lopez J."/>
            <person name="Ma D."/>
            <person name="Majoros W."/>
            <person name="McDaniel J."/>
            <person name="Murphy S."/>
            <person name="Newman M."/>
            <person name="Nguyen T."/>
            <person name="Nguyen N."/>
            <person name="Nodell M."/>
            <person name="Pan S."/>
            <person name="Peck J."/>
            <person name="Peterson M."/>
            <person name="Rowe W."/>
            <person name="Sanders R."/>
            <person name="Scott J."/>
            <person name="Simpson M."/>
            <person name="Smith T."/>
            <person name="Sprague A."/>
            <person name="Stockwell T."/>
            <person name="Turner R."/>
            <person name="Venter E."/>
            <person name="Wang M."/>
            <person name="Wen M."/>
            <person name="Wu D."/>
            <person name="Wu M."/>
            <person name="Xia A."/>
            <person name="Zandieh A."/>
            <person name="Zhu X."/>
        </authorList>
    </citation>
    <scope>NUCLEOTIDE SEQUENCE</scope>
</reference>
<evidence type="ECO:0000256" key="1">
    <source>
        <dbReference type="SAM" id="MobiDB-lite"/>
    </source>
</evidence>
<dbReference type="DisGeNET" id="2355"/>
<reference evidence="2" key="3">
    <citation type="submission" date="2001-12" db="EMBL/GenBank/DDBJ databases">
        <title>The sequence of Homo sapiens BAC clone RP11-373D23.</title>
        <authorList>
            <person name="Cotton M."/>
            <person name="Boyer E."/>
            <person name="Goyea E."/>
        </authorList>
    </citation>
    <scope>NUCLEOTIDE SEQUENCE</scope>
</reference>
<dbReference type="DNASU" id="2355"/>
<dbReference type="CTD" id="2355"/>
<evidence type="ECO:0000313" key="4">
    <source>
        <dbReference type="EMBL" id="CCQ43311.1"/>
    </source>
</evidence>
<dbReference type="BioGRID-ORCS" id="2355">
    <property type="hits" value="46 hits in 1186 CRISPR screens"/>
</dbReference>
<evidence type="ECO:0000313" key="2">
    <source>
        <dbReference type="EMBL" id="AAY14909.1"/>
    </source>
</evidence>
<organism evidence="3">
    <name type="scientific">Homo sapiens</name>
    <name type="common">Human</name>
    <dbReference type="NCBI Taxonomy" id="9606"/>
    <lineage>
        <taxon>Eukaryota</taxon>
        <taxon>Metazoa</taxon>
        <taxon>Chordata</taxon>
        <taxon>Craniata</taxon>
        <taxon>Vertebrata</taxon>
        <taxon>Euteleostomi</taxon>
        <taxon>Mammalia</taxon>
        <taxon>Eutheria</taxon>
        <taxon>Euarchontoglires</taxon>
        <taxon>Primates</taxon>
        <taxon>Haplorrhini</taxon>
        <taxon>Catarrhini</taxon>
        <taxon>Hominidae</taxon>
        <taxon>Homo</taxon>
    </lineage>
</organism>
<name>Q9H5M2_HUMAN</name>
<dbReference type="RefSeq" id="NP_005244.1">
    <property type="nucleotide sequence ID" value="NM_005253.3"/>
</dbReference>
<reference evidence="2" key="6">
    <citation type="submission" date="2005-04" db="EMBL/GenBank/DDBJ databases">
        <authorList>
            <person name="Wilson R.K."/>
        </authorList>
    </citation>
    <scope>NUCLEOTIDE SEQUENCE</scope>
</reference>
<reference evidence="3" key="1">
    <citation type="submission" date="2000-08" db="EMBL/GenBank/DDBJ databases">
        <title>NEDO human cDNA sequencing project.</title>
        <authorList>
            <person name="Kawabata A."/>
            <person name="Hikiji T."/>
            <person name="Kobatake N."/>
            <person name="Inagaki H."/>
            <person name="Ikema Y."/>
            <person name="Okamoto S."/>
            <person name="Okitani R."/>
            <person name="Ota T."/>
            <person name="Suzuki Y."/>
            <person name="Obayashi M."/>
            <person name="Nishi T."/>
            <person name="Shibahara T."/>
            <person name="Tanaka T."/>
            <person name="Nakamura Y."/>
            <person name="Isogai T."/>
            <person name="Sugano S."/>
        </authorList>
    </citation>
    <scope>NUCLEOTIDE SEQUENCE</scope>
</reference>